<comment type="subcellular location">
    <subcellularLocation>
        <location evidence="1">Membrane</location>
        <topology evidence="1">Single-pass type I membrane protein</topology>
    </subcellularLocation>
</comment>
<feature type="compositionally biased region" description="Basic and acidic residues" evidence="5">
    <location>
        <begin position="797"/>
        <end position="810"/>
    </location>
</feature>
<dbReference type="PANTHER" id="PTHR23220:SF90">
    <property type="entry name" value="INTEGRIN ALPHA-7"/>
    <property type="match status" value="1"/>
</dbReference>
<dbReference type="GO" id="GO:0009897">
    <property type="term" value="C:external side of plasma membrane"/>
    <property type="evidence" value="ECO:0007669"/>
    <property type="project" value="TreeGrafter"/>
</dbReference>
<proteinExistence type="predicted"/>
<feature type="region of interest" description="Disordered" evidence="5">
    <location>
        <begin position="409"/>
        <end position="432"/>
    </location>
</feature>
<feature type="domain" description="Integrin alpha first immunoglubulin-like" evidence="7">
    <location>
        <begin position="398"/>
        <end position="509"/>
    </location>
</feature>
<dbReference type="InterPro" id="IPR013649">
    <property type="entry name" value="Integrin_alpha_Ig-like_1"/>
</dbReference>
<organism evidence="9 10">
    <name type="scientific">Cepphus grylle</name>
    <name type="common">Black guillemot</name>
    <name type="synonym">Alca grylle</name>
    <dbReference type="NCBI Taxonomy" id="28697"/>
    <lineage>
        <taxon>Eukaryota</taxon>
        <taxon>Metazoa</taxon>
        <taxon>Chordata</taxon>
        <taxon>Craniata</taxon>
        <taxon>Vertebrata</taxon>
        <taxon>Euteleostomi</taxon>
        <taxon>Archelosauria</taxon>
        <taxon>Archosauria</taxon>
        <taxon>Dinosauria</taxon>
        <taxon>Saurischia</taxon>
        <taxon>Theropoda</taxon>
        <taxon>Coelurosauria</taxon>
        <taxon>Aves</taxon>
        <taxon>Neognathae</taxon>
        <taxon>Neoaves</taxon>
        <taxon>Charadriiformes</taxon>
        <taxon>Alcidae</taxon>
        <taxon>Cepphus</taxon>
    </lineage>
</organism>
<evidence type="ECO:0000256" key="1">
    <source>
        <dbReference type="ARBA" id="ARBA00004479"/>
    </source>
</evidence>
<comment type="caution">
    <text evidence="9">The sequence shown here is derived from an EMBL/GenBank/DDBJ whole genome shotgun (WGS) entry which is preliminary data.</text>
</comment>
<dbReference type="GO" id="GO:0008305">
    <property type="term" value="C:integrin complex"/>
    <property type="evidence" value="ECO:0007669"/>
    <property type="project" value="InterPro"/>
</dbReference>
<keyword evidence="3 6" id="KW-0472">Membrane</keyword>
<dbReference type="GO" id="GO:0033627">
    <property type="term" value="P:cell adhesion mediated by integrin"/>
    <property type="evidence" value="ECO:0007669"/>
    <property type="project" value="TreeGrafter"/>
</dbReference>
<dbReference type="InterPro" id="IPR000413">
    <property type="entry name" value="Integrin_alpha"/>
</dbReference>
<dbReference type="InterPro" id="IPR018184">
    <property type="entry name" value="Integrin_alpha_C_CS"/>
</dbReference>
<dbReference type="InterPro" id="IPR028994">
    <property type="entry name" value="Integrin_alpha_N"/>
</dbReference>
<feature type="region of interest" description="Disordered" evidence="5">
    <location>
        <begin position="711"/>
        <end position="839"/>
    </location>
</feature>
<dbReference type="SUPFAM" id="SSF69318">
    <property type="entry name" value="Integrin alpha N-terminal domain"/>
    <property type="match status" value="1"/>
</dbReference>
<dbReference type="GO" id="GO:0007160">
    <property type="term" value="P:cell-matrix adhesion"/>
    <property type="evidence" value="ECO:0007669"/>
    <property type="project" value="TreeGrafter"/>
</dbReference>
<feature type="non-terminal residue" evidence="9">
    <location>
        <position position="1"/>
    </location>
</feature>
<dbReference type="Gene3D" id="1.20.5.930">
    <property type="entry name" value="Bicelle-embedded integrin alpha(iib) transmembrane segment"/>
    <property type="match status" value="1"/>
</dbReference>
<name>A0A7L3S7E9_CEPGR</name>
<feature type="transmembrane region" description="Helical" evidence="6">
    <location>
        <begin position="895"/>
        <end position="917"/>
    </location>
</feature>
<dbReference type="Gene3D" id="2.130.10.130">
    <property type="entry name" value="Integrin alpha, N-terminal"/>
    <property type="match status" value="1"/>
</dbReference>
<dbReference type="Pfam" id="PF20805">
    <property type="entry name" value="Integrin_A_Ig_2"/>
    <property type="match status" value="1"/>
</dbReference>
<accession>A0A7L3S7E9</accession>
<feature type="compositionally biased region" description="Basic and acidic residues" evidence="5">
    <location>
        <begin position="722"/>
        <end position="731"/>
    </location>
</feature>
<feature type="non-terminal residue" evidence="9">
    <location>
        <position position="972"/>
    </location>
</feature>
<feature type="compositionally biased region" description="Gly residues" evidence="5">
    <location>
        <begin position="781"/>
        <end position="792"/>
    </location>
</feature>
<dbReference type="AlphaFoldDB" id="A0A7L3S7E9"/>
<dbReference type="GO" id="GO:0098609">
    <property type="term" value="P:cell-cell adhesion"/>
    <property type="evidence" value="ECO:0007669"/>
    <property type="project" value="TreeGrafter"/>
</dbReference>
<keyword evidence="6" id="KW-1133">Transmembrane helix</keyword>
<dbReference type="Gene3D" id="2.60.40.1460">
    <property type="entry name" value="Integrin domains. Chain A, domain 2"/>
    <property type="match status" value="1"/>
</dbReference>
<dbReference type="InterPro" id="IPR032695">
    <property type="entry name" value="Integrin_dom_sf"/>
</dbReference>
<feature type="region of interest" description="Disordered" evidence="5">
    <location>
        <begin position="266"/>
        <end position="299"/>
    </location>
</feature>
<dbReference type="PANTHER" id="PTHR23220">
    <property type="entry name" value="INTEGRIN ALPHA"/>
    <property type="match status" value="1"/>
</dbReference>
<evidence type="ECO:0000256" key="2">
    <source>
        <dbReference type="ARBA" id="ARBA00023037"/>
    </source>
</evidence>
<feature type="region of interest" description="Disordered" evidence="5">
    <location>
        <begin position="187"/>
        <end position="235"/>
    </location>
</feature>
<protein>
    <submittedName>
        <fullName evidence="9">ITA7 protein</fullName>
    </submittedName>
</protein>
<dbReference type="PRINTS" id="PR01185">
    <property type="entry name" value="INTEGRINA"/>
</dbReference>
<feature type="compositionally biased region" description="Low complexity" evidence="5">
    <location>
        <begin position="749"/>
        <end position="759"/>
    </location>
</feature>
<feature type="compositionally biased region" description="Gly residues" evidence="5">
    <location>
        <begin position="822"/>
        <end position="835"/>
    </location>
</feature>
<dbReference type="SUPFAM" id="SSF69179">
    <property type="entry name" value="Integrin domains"/>
    <property type="match status" value="2"/>
</dbReference>
<feature type="region of interest" description="Disordered" evidence="5">
    <location>
        <begin position="345"/>
        <end position="364"/>
    </location>
</feature>
<keyword evidence="2" id="KW-0401">Integrin</keyword>
<evidence type="ECO:0000313" key="10">
    <source>
        <dbReference type="Proteomes" id="UP000578766"/>
    </source>
</evidence>
<dbReference type="EMBL" id="VZUD01000207">
    <property type="protein sequence ID" value="NXV21659.1"/>
    <property type="molecule type" value="Genomic_DNA"/>
</dbReference>
<keyword evidence="10" id="KW-1185">Reference proteome</keyword>
<evidence type="ECO:0000256" key="5">
    <source>
        <dbReference type="SAM" id="MobiDB-lite"/>
    </source>
</evidence>
<evidence type="ECO:0000259" key="7">
    <source>
        <dbReference type="Pfam" id="PF08441"/>
    </source>
</evidence>
<dbReference type="InterPro" id="IPR048285">
    <property type="entry name" value="Integrin_alpha_Ig-like_2"/>
</dbReference>
<evidence type="ECO:0000256" key="6">
    <source>
        <dbReference type="SAM" id="Phobius"/>
    </source>
</evidence>
<evidence type="ECO:0000313" key="9">
    <source>
        <dbReference type="EMBL" id="NXV21659.1"/>
    </source>
</evidence>
<gene>
    <name evidence="9" type="primary">Itga7</name>
    <name evidence="9" type="ORF">CEPGRY_R15434</name>
</gene>
<dbReference type="GO" id="GO:0050900">
    <property type="term" value="P:leukocyte migration"/>
    <property type="evidence" value="ECO:0007669"/>
    <property type="project" value="TreeGrafter"/>
</dbReference>
<keyword evidence="6" id="KW-0812">Transmembrane</keyword>
<dbReference type="Gene3D" id="2.60.40.1510">
    <property type="entry name" value="ntegrin, alpha v. Chain A, domain 3"/>
    <property type="match status" value="1"/>
</dbReference>
<feature type="compositionally biased region" description="Pro residues" evidence="5">
    <location>
        <begin position="203"/>
        <end position="228"/>
    </location>
</feature>
<dbReference type="GO" id="GO:0005178">
    <property type="term" value="F:integrin binding"/>
    <property type="evidence" value="ECO:0007669"/>
    <property type="project" value="TreeGrafter"/>
</dbReference>
<evidence type="ECO:0000256" key="4">
    <source>
        <dbReference type="ARBA" id="ARBA00023180"/>
    </source>
</evidence>
<keyword evidence="4" id="KW-0325">Glycoprotein</keyword>
<dbReference type="Proteomes" id="UP000578766">
    <property type="component" value="Unassembled WGS sequence"/>
</dbReference>
<feature type="domain" description="Integrin alpha second immunoglobulin-like" evidence="8">
    <location>
        <begin position="511"/>
        <end position="634"/>
    </location>
</feature>
<evidence type="ECO:0000256" key="3">
    <source>
        <dbReference type="ARBA" id="ARBA00023136"/>
    </source>
</evidence>
<dbReference type="GO" id="GO:0007229">
    <property type="term" value="P:integrin-mediated signaling pathway"/>
    <property type="evidence" value="ECO:0007669"/>
    <property type="project" value="UniProtKB-KW"/>
</dbReference>
<sequence>LLVGAPQAPALPGQGANRTGGLFACPLTPELSDCWRVPIDEGVDLQRESKENQWLGVSVKSQGAGGKIVTCAHRYEARHRVRQPLETRDVIGRCFVLSQDLRVRDELDGGEWKFCQGRPQGHDRFGSCQQGLAAAFSPDHHYVLFGAPGTYNWKGEGWGLRGFTCVGACSRQGRGCEGVHVRAQRVIPPLEHPHPRASLPPILGVPPPRASPSPGLPSNPPGASPHPGGPRSLGTAGGVPCGGRLLGLCKAWGALRVGGAAWHPPFLPRQGPAGRPRLQERLPAPPQHRPGAEQLPAPGGRLVGVTRCPPPSFPSPGTQPGHGRGWVPPISPQLPPCPPAAWMSEPASATRPVPPATAPASVSAVGTGSWGGVGGQDPPGVGGEGPLASRLSLLPPVLEYVLDADTDRRRRGQAPRVSFLGRRPSDPEHQFSGTVELPQQHARACIKATFQLQDSIRDKLRPIAVTLAYGIQGAGAGRRGRGTTLPPLLPVLSPQQPSSHRTEVHFLKQGCGDDKICQSNLQLHFQFCARLGDADFLPLPRGEDGTAIFAMSDQKDVALEIHVTNLPSDPAEPQRDGDDAHEAMLTATFPPELPYSALRPYDGRAPSPVLCLANQNGSQVECELGNPMKRGAQVGTAPRSPPRDPRPPSPSPHPSAPQVRFFLILSTLGITIRTTDLAVELALSTISEQPGLEPVVARARVVIELPLSVTGDRTPRLGRGMGLRDRDRDGTPRLGRGTGPQGRDRDGTPRMGTGTGPPRWGQGQRWDPWAGEEDRDASPGMGTGTGPLGRGWGWDPWYRDKDRGQGRDPLDGDGDGTPRLGTGTGRGPPGWGGGSAHPVPPPQEYLAVTSVELIVRASVSVTSSVKNLVLKDASTQIPVSIYLDPGEAVAGGVPWWVVLLAVLAGVLVLALLVFILWKLGFFRRARYAPPAVPQYHAVKIPREERQQFREEKTGTIQRKEWAANIREAGDGH</sequence>
<reference evidence="9 10" key="1">
    <citation type="submission" date="2019-09" db="EMBL/GenBank/DDBJ databases">
        <title>Bird 10,000 Genomes (B10K) Project - Family phase.</title>
        <authorList>
            <person name="Zhang G."/>
        </authorList>
    </citation>
    <scope>NUCLEOTIDE SEQUENCE [LARGE SCALE GENOMIC DNA]</scope>
    <source>
        <strain evidence="9">OUT-0020</strain>
        <tissue evidence="9">Liver</tissue>
    </source>
</reference>
<evidence type="ECO:0000259" key="8">
    <source>
        <dbReference type="Pfam" id="PF20805"/>
    </source>
</evidence>
<feature type="region of interest" description="Disordered" evidence="5">
    <location>
        <begin position="629"/>
        <end position="657"/>
    </location>
</feature>
<dbReference type="PROSITE" id="PS00242">
    <property type="entry name" value="INTEGRIN_ALPHA"/>
    <property type="match status" value="1"/>
</dbReference>
<dbReference type="Pfam" id="PF08441">
    <property type="entry name" value="Integrin_A_Ig_1"/>
    <property type="match status" value="1"/>
</dbReference>